<dbReference type="RefSeq" id="WP_016178718.1">
    <property type="nucleotide sequence ID" value="NZ_CAAKOC010000232.1"/>
</dbReference>
<gene>
    <name evidence="1" type="ORF">AUF17_19155</name>
</gene>
<dbReference type="SMART" id="SM00422">
    <property type="entry name" value="HTH_MERR"/>
    <property type="match status" value="1"/>
</dbReference>
<accession>A0A8B5VXU5</accession>
<comment type="caution">
    <text evidence="1">The sequence shown here is derived from an EMBL/GenBank/DDBJ whole genome shotgun (WGS) entry which is preliminary data.</text>
</comment>
<protein>
    <submittedName>
        <fullName evidence="1">Uncharacterized protein</fullName>
    </submittedName>
</protein>
<dbReference type="Proteomes" id="UP000316316">
    <property type="component" value="Unassembled WGS sequence"/>
</dbReference>
<dbReference type="InterPro" id="IPR009061">
    <property type="entry name" value="DNA-bd_dom_put_sf"/>
</dbReference>
<dbReference type="SUPFAM" id="SSF46955">
    <property type="entry name" value="Putative DNA-binding domain"/>
    <property type="match status" value="1"/>
</dbReference>
<proteinExistence type="predicted"/>
<dbReference type="InterPro" id="IPR000551">
    <property type="entry name" value="MerR-type_HTH_dom"/>
</dbReference>
<reference evidence="1 2" key="1">
    <citation type="submission" date="2017-10" db="EMBL/GenBank/DDBJ databases">
        <title>FDA dAtabase for Regulatory Grade micrObial Sequences (FDA-ARGOS): Supporting development and validation of Infectious Disease Dx tests.</title>
        <authorList>
            <person name="Campos J."/>
            <person name="Goldberg B."/>
            <person name="Tallon L.J."/>
            <person name="Sadzewicz L."/>
            <person name="Sengamalay N."/>
            <person name="Ott S."/>
            <person name="Godinez A."/>
            <person name="Nagaraj S."/>
            <person name="Vyas G."/>
            <person name="Aluvathingal J."/>
            <person name="Nadendla S."/>
            <person name="Geyer C."/>
            <person name="Nandy P."/>
            <person name="Hobson J."/>
            <person name="Sichtig H."/>
        </authorList>
    </citation>
    <scope>NUCLEOTIDE SEQUENCE [LARGE SCALE GENOMIC DNA]</scope>
    <source>
        <strain evidence="1 2">FDAARGOS_185</strain>
    </source>
</reference>
<dbReference type="PROSITE" id="PS50937">
    <property type="entry name" value="HTH_MERR_2"/>
    <property type="match status" value="1"/>
</dbReference>
<name>A0A8B5VXU5_ENTAV</name>
<dbReference type="InterPro" id="IPR047057">
    <property type="entry name" value="MerR_fam"/>
</dbReference>
<dbReference type="AlphaFoldDB" id="A0A8B5VXU5"/>
<dbReference type="EMBL" id="PDXQ01000002">
    <property type="protein sequence ID" value="TRZ28828.1"/>
    <property type="molecule type" value="Genomic_DNA"/>
</dbReference>
<dbReference type="PANTHER" id="PTHR30204:SF96">
    <property type="entry name" value="CHROMOSOME-ANCHORING PROTEIN RACA"/>
    <property type="match status" value="1"/>
</dbReference>
<evidence type="ECO:0000313" key="1">
    <source>
        <dbReference type="EMBL" id="TRZ28828.1"/>
    </source>
</evidence>
<evidence type="ECO:0000313" key="2">
    <source>
        <dbReference type="Proteomes" id="UP000316316"/>
    </source>
</evidence>
<dbReference type="Gene3D" id="1.10.1660.10">
    <property type="match status" value="1"/>
</dbReference>
<organism evidence="1 2">
    <name type="scientific">Enterococcus avium</name>
    <name type="common">Streptococcus avium</name>
    <dbReference type="NCBI Taxonomy" id="33945"/>
    <lineage>
        <taxon>Bacteria</taxon>
        <taxon>Bacillati</taxon>
        <taxon>Bacillota</taxon>
        <taxon>Bacilli</taxon>
        <taxon>Lactobacillales</taxon>
        <taxon>Enterococcaceae</taxon>
        <taxon>Enterococcus</taxon>
    </lineage>
</organism>
<dbReference type="Pfam" id="PF13411">
    <property type="entry name" value="MerR_1"/>
    <property type="match status" value="1"/>
</dbReference>
<dbReference type="GO" id="GO:0003677">
    <property type="term" value="F:DNA binding"/>
    <property type="evidence" value="ECO:0007669"/>
    <property type="project" value="InterPro"/>
</dbReference>
<dbReference type="PANTHER" id="PTHR30204">
    <property type="entry name" value="REDOX-CYCLING DRUG-SENSING TRANSCRIPTIONAL ACTIVATOR SOXR"/>
    <property type="match status" value="1"/>
</dbReference>
<sequence length="131" mass="15779">MAQFQLFDIPKNQTEFSTKEVMAITGFTKEALRYYEKLDILGSIKRDTNNYRRYSANNLQRMQIIRIFQYTGMELTLLKEFSDHDPIEKHLKVYQDYQVSLQEHIQQLIEISEFIDKKIEYLNERKSSNKN</sequence>
<dbReference type="GO" id="GO:0003700">
    <property type="term" value="F:DNA-binding transcription factor activity"/>
    <property type="evidence" value="ECO:0007669"/>
    <property type="project" value="InterPro"/>
</dbReference>